<feature type="transmembrane region" description="Helical" evidence="7">
    <location>
        <begin position="42"/>
        <end position="66"/>
    </location>
</feature>
<dbReference type="GO" id="GO:0035435">
    <property type="term" value="P:phosphate ion transmembrane transport"/>
    <property type="evidence" value="ECO:0007669"/>
    <property type="project" value="TreeGrafter"/>
</dbReference>
<feature type="compositionally biased region" description="Basic and acidic residues" evidence="8">
    <location>
        <begin position="308"/>
        <end position="319"/>
    </location>
</feature>
<protein>
    <recommendedName>
        <fullName evidence="7">Phosphate transporter</fullName>
    </recommendedName>
</protein>
<comment type="similarity">
    <text evidence="7">Belongs to the inorganic phosphate transporter (PiT) (TC 2.A.20) family.</text>
</comment>
<feature type="transmembrane region" description="Helical" evidence="7">
    <location>
        <begin position="523"/>
        <end position="544"/>
    </location>
</feature>
<evidence type="ECO:0000256" key="5">
    <source>
        <dbReference type="ARBA" id="ARBA00022989"/>
    </source>
</evidence>
<dbReference type="EMBL" id="CDMZ01002888">
    <property type="protein sequence ID" value="CEM44288.1"/>
    <property type="molecule type" value="Genomic_DNA"/>
</dbReference>
<dbReference type="PANTHER" id="PTHR11101">
    <property type="entry name" value="PHOSPHATE TRANSPORTER"/>
    <property type="match status" value="1"/>
</dbReference>
<reference evidence="9" key="1">
    <citation type="submission" date="2014-11" db="EMBL/GenBank/DDBJ databases">
        <authorList>
            <person name="Otto D Thomas"/>
            <person name="Naeem Raeece"/>
        </authorList>
    </citation>
    <scope>NUCLEOTIDE SEQUENCE</scope>
</reference>
<dbReference type="PhylomeDB" id="A0A0G4HJQ5"/>
<dbReference type="InterPro" id="IPR001204">
    <property type="entry name" value="Phos_transporter"/>
</dbReference>
<dbReference type="AlphaFoldDB" id="A0A0G4HJQ5"/>
<feature type="region of interest" description="Disordered" evidence="8">
    <location>
        <begin position="395"/>
        <end position="436"/>
    </location>
</feature>
<accession>A0A0G4HJQ5</accession>
<proteinExistence type="inferred from homology"/>
<feature type="transmembrane region" description="Helical" evidence="7">
    <location>
        <begin position="220"/>
        <end position="243"/>
    </location>
</feature>
<keyword evidence="5 7" id="KW-1133">Transmembrane helix</keyword>
<feature type="region of interest" description="Disordered" evidence="8">
    <location>
        <begin position="278"/>
        <end position="339"/>
    </location>
</feature>
<organism evidence="9">
    <name type="scientific">Chromera velia CCMP2878</name>
    <dbReference type="NCBI Taxonomy" id="1169474"/>
    <lineage>
        <taxon>Eukaryota</taxon>
        <taxon>Sar</taxon>
        <taxon>Alveolata</taxon>
        <taxon>Colpodellida</taxon>
        <taxon>Chromeraceae</taxon>
        <taxon>Chromera</taxon>
    </lineage>
</organism>
<dbReference type="Pfam" id="PF01384">
    <property type="entry name" value="PHO4"/>
    <property type="match status" value="1"/>
</dbReference>
<keyword evidence="2 7" id="KW-0813">Transport</keyword>
<gene>
    <name evidence="9" type="ORF">Cvel_28214</name>
</gene>
<evidence type="ECO:0000256" key="3">
    <source>
        <dbReference type="ARBA" id="ARBA00022592"/>
    </source>
</evidence>
<keyword evidence="6 7" id="KW-0472">Membrane</keyword>
<dbReference type="PANTHER" id="PTHR11101:SF80">
    <property type="entry name" value="PHOSPHATE TRANSPORTER"/>
    <property type="match status" value="1"/>
</dbReference>
<evidence type="ECO:0000256" key="6">
    <source>
        <dbReference type="ARBA" id="ARBA00023136"/>
    </source>
</evidence>
<dbReference type="GO" id="GO:0005315">
    <property type="term" value="F:phosphate transmembrane transporter activity"/>
    <property type="evidence" value="ECO:0007669"/>
    <property type="project" value="InterPro"/>
</dbReference>
<name>A0A0G4HJQ5_9ALVE</name>
<comment type="function">
    <text evidence="7">Sodium-phosphate symporter.</text>
</comment>
<evidence type="ECO:0000256" key="1">
    <source>
        <dbReference type="ARBA" id="ARBA00004141"/>
    </source>
</evidence>
<evidence type="ECO:0000313" key="9">
    <source>
        <dbReference type="EMBL" id="CEM44288.1"/>
    </source>
</evidence>
<dbReference type="GO" id="GO:0016020">
    <property type="term" value="C:membrane"/>
    <property type="evidence" value="ECO:0007669"/>
    <property type="project" value="UniProtKB-SubCell"/>
</dbReference>
<feature type="compositionally biased region" description="Polar residues" evidence="8">
    <location>
        <begin position="413"/>
        <end position="432"/>
    </location>
</feature>
<feature type="transmembrane region" description="Helical" evidence="7">
    <location>
        <begin position="86"/>
        <end position="108"/>
    </location>
</feature>
<comment type="subcellular location">
    <subcellularLocation>
        <location evidence="1 7">Membrane</location>
        <topology evidence="1 7">Multi-pass membrane protein</topology>
    </subcellularLocation>
</comment>
<evidence type="ECO:0000256" key="4">
    <source>
        <dbReference type="ARBA" id="ARBA00022692"/>
    </source>
</evidence>
<feature type="transmembrane region" description="Helical" evidence="7">
    <location>
        <begin position="147"/>
        <end position="169"/>
    </location>
</feature>
<evidence type="ECO:0000256" key="2">
    <source>
        <dbReference type="ARBA" id="ARBA00022448"/>
    </source>
</evidence>
<sequence length="641" mass="68259">MVLHQFTWILVAGILAALFASFGIGANDVANAFATSVGAKSLTLVQAVIIAAVMEFAGAVLLGGSVANTIKKGVVHLDVFEGSPGYLMLAMLCSMLGSGAWLLTATFFKMPVSTTHSIVGAMLGVFLVAGGPGAVNWPTIIKIIVSWFTSPVISGLLTALLFFFVRMFLLRHRNSFERTCLFYPVLVGVTVAINVFFVIFKGMKRTIKRLVKQTGMPFPIWAGVLLSLGVGALAGLGIHFLLVPALRRRLDKWEREEEAKRQTREIDLEKAADYLGSLQPLGENQGTDPTPAPQGEFQGAGDPGGEGRAADEENTDVRGDGGVLVTSSLTSDTDQKRPVPLVTDHLHEGMRTAAPSLVGFTAEGDRRDATMVTTSQESKNGATVGETQRGAKIGVDISEQKNDGKLRRGPSGDQLSQTSAKTGTCPSTPTPSEKSRKIKVIKTAHDLEVDAMSNKKVAAIHDKAEVFDLKTEHMYGYLQVFTAIFDSFAHGSNDVANAVGPLAAIYAVFRTGEVTGKGGVPEWILAVGGGGIVFGLLFFGYRLIQVLGMELVKVTPSRGFSIELGTAFTTVVFSLVGVPISTTQCQVGSTAAMGWMEGRWDGVNIWVLIRTFLGWVITLVIAGCFSALLFSFAAFSPGKGA</sequence>
<keyword evidence="3 7" id="KW-0592">Phosphate transport</keyword>
<keyword evidence="4 7" id="KW-0812">Transmembrane</keyword>
<feature type="transmembrane region" description="Helical" evidence="7">
    <location>
        <begin position="6"/>
        <end position="30"/>
    </location>
</feature>
<feature type="transmembrane region" description="Helical" evidence="7">
    <location>
        <begin position="115"/>
        <end position="135"/>
    </location>
</feature>
<feature type="transmembrane region" description="Helical" evidence="7">
    <location>
        <begin position="181"/>
        <end position="200"/>
    </location>
</feature>
<evidence type="ECO:0000256" key="7">
    <source>
        <dbReference type="RuleBase" id="RU363058"/>
    </source>
</evidence>
<evidence type="ECO:0000256" key="8">
    <source>
        <dbReference type="SAM" id="MobiDB-lite"/>
    </source>
</evidence>
<feature type="transmembrane region" description="Helical" evidence="7">
    <location>
        <begin position="603"/>
        <end position="635"/>
    </location>
</feature>
<dbReference type="VEuPathDB" id="CryptoDB:Cvel_28214"/>